<keyword evidence="8" id="KW-0675">Receptor</keyword>
<dbReference type="Pfam" id="PF07645">
    <property type="entry name" value="EGF_CA"/>
    <property type="match status" value="1"/>
</dbReference>
<reference evidence="8" key="1">
    <citation type="journal article" date="2023" name="Nat. Commun.">
        <title>Diploid and tetraploid genomes of Acorus and the evolution of monocots.</title>
        <authorList>
            <person name="Ma L."/>
            <person name="Liu K.W."/>
            <person name="Li Z."/>
            <person name="Hsiao Y.Y."/>
            <person name="Qi Y."/>
            <person name="Fu T."/>
            <person name="Tang G.D."/>
            <person name="Zhang D."/>
            <person name="Sun W.H."/>
            <person name="Liu D.K."/>
            <person name="Li Y."/>
            <person name="Chen G.Z."/>
            <person name="Liu X.D."/>
            <person name="Liao X.Y."/>
            <person name="Jiang Y.T."/>
            <person name="Yu X."/>
            <person name="Hao Y."/>
            <person name="Huang J."/>
            <person name="Zhao X.W."/>
            <person name="Ke S."/>
            <person name="Chen Y.Y."/>
            <person name="Wu W.L."/>
            <person name="Hsu J.L."/>
            <person name="Lin Y.F."/>
            <person name="Huang M.D."/>
            <person name="Li C.Y."/>
            <person name="Huang L."/>
            <person name="Wang Z.W."/>
            <person name="Zhao X."/>
            <person name="Zhong W.Y."/>
            <person name="Peng D.H."/>
            <person name="Ahmad S."/>
            <person name="Lan S."/>
            <person name="Zhang J.S."/>
            <person name="Tsai W.C."/>
            <person name="Van de Peer Y."/>
            <person name="Liu Z.J."/>
        </authorList>
    </citation>
    <scope>NUCLEOTIDE SEQUENCE</scope>
    <source>
        <strain evidence="8">SCP</strain>
    </source>
</reference>
<evidence type="ECO:0000256" key="5">
    <source>
        <dbReference type="ARBA" id="ARBA00023180"/>
    </source>
</evidence>
<dbReference type="Pfam" id="PF08488">
    <property type="entry name" value="WAK"/>
    <property type="match status" value="1"/>
</dbReference>
<dbReference type="InterPro" id="IPR049883">
    <property type="entry name" value="NOTCH1_EGF-like"/>
</dbReference>
<dbReference type="InterPro" id="IPR000742">
    <property type="entry name" value="EGF"/>
</dbReference>
<dbReference type="EMBL" id="JAUJYN010000004">
    <property type="protein sequence ID" value="KAK1272594.1"/>
    <property type="molecule type" value="Genomic_DNA"/>
</dbReference>
<keyword evidence="4" id="KW-1015">Disulfide bond</keyword>
<dbReference type="GO" id="GO:0005509">
    <property type="term" value="F:calcium ion binding"/>
    <property type="evidence" value="ECO:0007669"/>
    <property type="project" value="InterPro"/>
</dbReference>
<dbReference type="SMART" id="SM00179">
    <property type="entry name" value="EGF_CA"/>
    <property type="match status" value="1"/>
</dbReference>
<gene>
    <name evidence="8" type="ORF">QJS04_geneDACA022413</name>
</gene>
<feature type="domain" description="EGF-like" evidence="7">
    <location>
        <begin position="221"/>
        <end position="260"/>
    </location>
</feature>
<sequence length="311" mass="34627">MGEIVVNQYAAIDCYDKEGNSLVRTQPTFRLGGPYTFSDTQNKFTVLGCDTLAYINGSTENKFSPQIPSIVAGFTTGCASYCYRSMFVTNGSCNGFGCCQTSIPKGLKNFSVNIYSYHNHSYVINFNPCSYAFLTDQKFTFRGLSDLGDYYRVNNRSIPLVLDWAIGNQTCEEANKTSDYACVSQNSTCYNSTNGPGYRCNCSAGYEGNPYLHGGCQDIDECKDKAAYPCKGLCTNTQGNYSCECPKGKHSVDPKLYKCEKPFPVSHVTLGKSPFPYQILDLLHVIFPLLISIIHHCEKKKNTIVEHRHFS</sequence>
<dbReference type="SUPFAM" id="SSF57196">
    <property type="entry name" value="EGF/Laminin"/>
    <property type="match status" value="1"/>
</dbReference>
<evidence type="ECO:0000313" key="8">
    <source>
        <dbReference type="EMBL" id="KAK1272594.1"/>
    </source>
</evidence>
<keyword evidence="9" id="KW-1185">Reference proteome</keyword>
<reference evidence="8" key="2">
    <citation type="submission" date="2023-06" db="EMBL/GenBank/DDBJ databases">
        <authorList>
            <person name="Ma L."/>
            <person name="Liu K.-W."/>
            <person name="Li Z."/>
            <person name="Hsiao Y.-Y."/>
            <person name="Qi Y."/>
            <person name="Fu T."/>
            <person name="Tang G."/>
            <person name="Zhang D."/>
            <person name="Sun W.-H."/>
            <person name="Liu D.-K."/>
            <person name="Li Y."/>
            <person name="Chen G.-Z."/>
            <person name="Liu X.-D."/>
            <person name="Liao X.-Y."/>
            <person name="Jiang Y.-T."/>
            <person name="Yu X."/>
            <person name="Hao Y."/>
            <person name="Huang J."/>
            <person name="Zhao X.-W."/>
            <person name="Ke S."/>
            <person name="Chen Y.-Y."/>
            <person name="Wu W.-L."/>
            <person name="Hsu J.-L."/>
            <person name="Lin Y.-F."/>
            <person name="Huang M.-D."/>
            <person name="Li C.-Y."/>
            <person name="Huang L."/>
            <person name="Wang Z.-W."/>
            <person name="Zhao X."/>
            <person name="Zhong W.-Y."/>
            <person name="Peng D.-H."/>
            <person name="Ahmad S."/>
            <person name="Lan S."/>
            <person name="Zhang J.-S."/>
            <person name="Tsai W.-C."/>
            <person name="Van De Peer Y."/>
            <person name="Liu Z.-J."/>
        </authorList>
    </citation>
    <scope>NUCLEOTIDE SEQUENCE</scope>
    <source>
        <strain evidence="8">SCP</strain>
        <tissue evidence="8">Leaves</tissue>
    </source>
</reference>
<dbReference type="SMART" id="SM00181">
    <property type="entry name" value="EGF"/>
    <property type="match status" value="2"/>
</dbReference>
<dbReference type="PANTHER" id="PTHR33491">
    <property type="entry name" value="OSJNBA0016N04.9 PROTEIN"/>
    <property type="match status" value="1"/>
</dbReference>
<dbReference type="GO" id="GO:0004674">
    <property type="term" value="F:protein serine/threonine kinase activity"/>
    <property type="evidence" value="ECO:0007669"/>
    <property type="project" value="InterPro"/>
</dbReference>
<evidence type="ECO:0000256" key="2">
    <source>
        <dbReference type="ARBA" id="ARBA00022536"/>
    </source>
</evidence>
<evidence type="ECO:0000256" key="4">
    <source>
        <dbReference type="ARBA" id="ARBA00023157"/>
    </source>
</evidence>
<dbReference type="PROSITE" id="PS01187">
    <property type="entry name" value="EGF_CA"/>
    <property type="match status" value="1"/>
</dbReference>
<evidence type="ECO:0000313" key="9">
    <source>
        <dbReference type="Proteomes" id="UP001179952"/>
    </source>
</evidence>
<comment type="caution">
    <text evidence="8">The sequence shown here is derived from an EMBL/GenBank/DDBJ whole genome shotgun (WGS) entry which is preliminary data.</text>
</comment>
<protein>
    <submittedName>
        <fullName evidence="8">Wall-associated receptor kinase 2</fullName>
    </submittedName>
</protein>
<evidence type="ECO:0000259" key="7">
    <source>
        <dbReference type="SMART" id="SM00181"/>
    </source>
</evidence>
<dbReference type="InterPro" id="IPR001881">
    <property type="entry name" value="EGF-like_Ca-bd_dom"/>
</dbReference>
<keyword evidence="8" id="KW-0418">Kinase</keyword>
<dbReference type="AlphaFoldDB" id="A0AAV9B7C2"/>
<evidence type="ECO:0000256" key="1">
    <source>
        <dbReference type="ARBA" id="ARBA00004479"/>
    </source>
</evidence>
<dbReference type="FunFam" id="2.10.25.10:FF:000628">
    <property type="entry name" value="Wall-associated receptor kinase 2"/>
    <property type="match status" value="1"/>
</dbReference>
<dbReference type="CDD" id="cd00054">
    <property type="entry name" value="EGF_CA"/>
    <property type="match status" value="1"/>
</dbReference>
<organism evidence="8 9">
    <name type="scientific">Acorus gramineus</name>
    <name type="common">Dwarf sweet flag</name>
    <dbReference type="NCBI Taxonomy" id="55184"/>
    <lineage>
        <taxon>Eukaryota</taxon>
        <taxon>Viridiplantae</taxon>
        <taxon>Streptophyta</taxon>
        <taxon>Embryophyta</taxon>
        <taxon>Tracheophyta</taxon>
        <taxon>Spermatophyta</taxon>
        <taxon>Magnoliopsida</taxon>
        <taxon>Liliopsida</taxon>
        <taxon>Acoraceae</taxon>
        <taxon>Acorus</taxon>
    </lineage>
</organism>
<comment type="subcellular location">
    <subcellularLocation>
        <location evidence="1">Membrane</location>
        <topology evidence="1">Single-pass type I membrane protein</topology>
    </subcellularLocation>
</comment>
<keyword evidence="3" id="KW-0808">Transferase</keyword>
<keyword evidence="5" id="KW-0325">Glycoprotein</keyword>
<keyword evidence="2" id="KW-0245">EGF-like domain</keyword>
<feature type="domain" description="EGF-like calcium-binding" evidence="6">
    <location>
        <begin position="218"/>
        <end position="260"/>
    </location>
</feature>
<accession>A0AAV9B7C2</accession>
<evidence type="ECO:0000259" key="6">
    <source>
        <dbReference type="SMART" id="SM00179"/>
    </source>
</evidence>
<dbReference type="InterPro" id="IPR013695">
    <property type="entry name" value="WAK"/>
</dbReference>
<evidence type="ECO:0000256" key="3">
    <source>
        <dbReference type="ARBA" id="ARBA00022679"/>
    </source>
</evidence>
<feature type="domain" description="EGF-like" evidence="7">
    <location>
        <begin position="170"/>
        <end position="217"/>
    </location>
</feature>
<proteinExistence type="predicted"/>
<dbReference type="Proteomes" id="UP001179952">
    <property type="component" value="Unassembled WGS sequence"/>
</dbReference>
<dbReference type="GO" id="GO:0016020">
    <property type="term" value="C:membrane"/>
    <property type="evidence" value="ECO:0007669"/>
    <property type="project" value="UniProtKB-SubCell"/>
</dbReference>
<dbReference type="Gene3D" id="2.10.25.10">
    <property type="entry name" value="Laminin"/>
    <property type="match status" value="1"/>
</dbReference>
<name>A0AAV9B7C2_ACOGR</name>
<dbReference type="InterPro" id="IPR018097">
    <property type="entry name" value="EGF_Ca-bd_CS"/>
</dbReference>